<gene>
    <name evidence="3" type="ORF">SAMN02746009_01492</name>
</gene>
<evidence type="ECO:0008006" key="5">
    <source>
        <dbReference type="Google" id="ProtNLM"/>
    </source>
</evidence>
<evidence type="ECO:0000256" key="2">
    <source>
        <dbReference type="SAM" id="SignalP"/>
    </source>
</evidence>
<sequence>MKKTLILLAAFAFSVGAASAQTAPAKPDRKARMEQAGKTMKTPEQRADQAAQRLTKQLGLSAAQTAQVRELHLARHKEMQAKRGQVATTTDKTQRHQEMKAGKERYEAQLKQILSAEQYTKYAQLRAEKAEKHKGHRKAKG</sequence>
<accession>A0A1M6V3K4</accession>
<proteinExistence type="predicted"/>
<feature type="region of interest" description="Disordered" evidence="1">
    <location>
        <begin position="19"/>
        <end position="47"/>
    </location>
</feature>
<feature type="region of interest" description="Disordered" evidence="1">
    <location>
        <begin position="76"/>
        <end position="103"/>
    </location>
</feature>
<protein>
    <recommendedName>
        <fullName evidence="5">LTXXQ motif family protein</fullName>
    </recommendedName>
</protein>
<feature type="signal peptide" evidence="2">
    <location>
        <begin position="1"/>
        <end position="20"/>
    </location>
</feature>
<name>A0A1M6V3K4_9BACT</name>
<feature type="compositionally biased region" description="Basic and acidic residues" evidence="1">
    <location>
        <begin position="26"/>
        <end position="47"/>
    </location>
</feature>
<evidence type="ECO:0000313" key="4">
    <source>
        <dbReference type="Proteomes" id="UP000183947"/>
    </source>
</evidence>
<organism evidence="3 4">
    <name type="scientific">Hymenobacter psychrotolerans DSM 18569</name>
    <dbReference type="NCBI Taxonomy" id="1121959"/>
    <lineage>
        <taxon>Bacteria</taxon>
        <taxon>Pseudomonadati</taxon>
        <taxon>Bacteroidota</taxon>
        <taxon>Cytophagia</taxon>
        <taxon>Cytophagales</taxon>
        <taxon>Hymenobacteraceae</taxon>
        <taxon>Hymenobacter</taxon>
    </lineage>
</organism>
<keyword evidence="2" id="KW-0732">Signal</keyword>
<evidence type="ECO:0000313" key="3">
    <source>
        <dbReference type="EMBL" id="SHK76077.1"/>
    </source>
</evidence>
<feature type="compositionally biased region" description="Basic and acidic residues" evidence="1">
    <location>
        <begin position="92"/>
        <end position="103"/>
    </location>
</feature>
<dbReference type="AlphaFoldDB" id="A0A1M6V3K4"/>
<dbReference type="EMBL" id="FRAS01000006">
    <property type="protein sequence ID" value="SHK76077.1"/>
    <property type="molecule type" value="Genomic_DNA"/>
</dbReference>
<dbReference type="OrthoDB" id="961437at2"/>
<feature type="chain" id="PRO_5013382535" description="LTXXQ motif family protein" evidence="2">
    <location>
        <begin position="21"/>
        <end position="141"/>
    </location>
</feature>
<reference evidence="4" key="1">
    <citation type="submission" date="2016-11" db="EMBL/GenBank/DDBJ databases">
        <authorList>
            <person name="Varghese N."/>
            <person name="Submissions S."/>
        </authorList>
    </citation>
    <scope>NUCLEOTIDE SEQUENCE [LARGE SCALE GENOMIC DNA]</scope>
    <source>
        <strain evidence="4">DSM 18569</strain>
    </source>
</reference>
<evidence type="ECO:0000256" key="1">
    <source>
        <dbReference type="SAM" id="MobiDB-lite"/>
    </source>
</evidence>
<dbReference type="STRING" id="1121959.SAMN02746009_01492"/>
<keyword evidence="4" id="KW-1185">Reference proteome</keyword>
<dbReference type="Proteomes" id="UP000183947">
    <property type="component" value="Unassembled WGS sequence"/>
</dbReference>
<dbReference type="RefSeq" id="WP_084548892.1">
    <property type="nucleotide sequence ID" value="NZ_FRAS01000006.1"/>
</dbReference>